<dbReference type="Proteomes" id="UP001362999">
    <property type="component" value="Unassembled WGS sequence"/>
</dbReference>
<dbReference type="InterPro" id="IPR009001">
    <property type="entry name" value="Transl_elong_EF1A/Init_IF2_C"/>
</dbReference>
<organism evidence="14 15">
    <name type="scientific">Favolaschia claudopus</name>
    <dbReference type="NCBI Taxonomy" id="2862362"/>
    <lineage>
        <taxon>Eukaryota</taxon>
        <taxon>Fungi</taxon>
        <taxon>Dikarya</taxon>
        <taxon>Basidiomycota</taxon>
        <taxon>Agaricomycotina</taxon>
        <taxon>Agaricomycetes</taxon>
        <taxon>Agaricomycetidae</taxon>
        <taxon>Agaricales</taxon>
        <taxon>Marasmiineae</taxon>
        <taxon>Mycenaceae</taxon>
        <taxon>Favolaschia</taxon>
    </lineage>
</organism>
<feature type="compositionally biased region" description="Polar residues" evidence="12">
    <location>
        <begin position="286"/>
        <end position="302"/>
    </location>
</feature>
<proteinExistence type="inferred from homology"/>
<dbReference type="SUPFAM" id="SSF52540">
    <property type="entry name" value="P-loop containing nucleoside triphosphate hydrolases"/>
    <property type="match status" value="1"/>
</dbReference>
<evidence type="ECO:0000256" key="2">
    <source>
        <dbReference type="ARBA" id="ARBA00007249"/>
    </source>
</evidence>
<evidence type="ECO:0000256" key="4">
    <source>
        <dbReference type="ARBA" id="ARBA00022741"/>
    </source>
</evidence>
<feature type="region of interest" description="Disordered" evidence="12">
    <location>
        <begin position="580"/>
        <end position="618"/>
    </location>
</feature>
<dbReference type="FunFam" id="2.40.30.10:FF:000070">
    <property type="entry name" value="Translation elongation factor EF-1 subunit"/>
    <property type="match status" value="1"/>
</dbReference>
<dbReference type="FunFam" id="3.40.50.300:FF:000204">
    <property type="entry name" value="Translation elongation factor Tu"/>
    <property type="match status" value="1"/>
</dbReference>
<dbReference type="InterPro" id="IPR009000">
    <property type="entry name" value="Transl_B-barrel_sf"/>
</dbReference>
<comment type="subunit">
    <text evidence="10">Component of the Dom34-Hbs1 complex, also named Pelota-HBS1L complex, composed of dom34 and hbs1.</text>
</comment>
<dbReference type="PRINTS" id="PR00315">
    <property type="entry name" value="ELONGATNFCT"/>
</dbReference>
<dbReference type="InterPro" id="IPR015033">
    <property type="entry name" value="HBS1-like_N"/>
</dbReference>
<dbReference type="GO" id="GO:0005525">
    <property type="term" value="F:GTP binding"/>
    <property type="evidence" value="ECO:0007669"/>
    <property type="project" value="UniProtKB-KW"/>
</dbReference>
<feature type="compositionally biased region" description="Low complexity" evidence="12">
    <location>
        <begin position="636"/>
        <end position="656"/>
    </location>
</feature>
<dbReference type="SUPFAM" id="SSF50447">
    <property type="entry name" value="Translation proteins"/>
    <property type="match status" value="1"/>
</dbReference>
<keyword evidence="7" id="KW-0648">Protein biosynthesis</keyword>
<evidence type="ECO:0000313" key="15">
    <source>
        <dbReference type="Proteomes" id="UP001362999"/>
    </source>
</evidence>
<dbReference type="InterPro" id="IPR027417">
    <property type="entry name" value="P-loop_NTPase"/>
</dbReference>
<dbReference type="EMBL" id="JAWWNJ010000002">
    <property type="protein sequence ID" value="KAK7061453.1"/>
    <property type="molecule type" value="Genomic_DNA"/>
</dbReference>
<dbReference type="CDD" id="cd16267">
    <property type="entry name" value="HBS1-like_II"/>
    <property type="match status" value="1"/>
</dbReference>
<name>A0AAW0ED37_9AGAR</name>
<keyword evidence="4" id="KW-0547">Nucleotide-binding</keyword>
<evidence type="ECO:0000256" key="9">
    <source>
        <dbReference type="ARBA" id="ARBA00049117"/>
    </source>
</evidence>
<dbReference type="Pfam" id="PF00009">
    <property type="entry name" value="GTP_EFTU"/>
    <property type="match status" value="1"/>
</dbReference>
<gene>
    <name evidence="14" type="ORF">R3P38DRAFT_2677410</name>
</gene>
<feature type="compositionally biased region" description="Low complexity" evidence="12">
    <location>
        <begin position="412"/>
        <end position="428"/>
    </location>
</feature>
<dbReference type="Pfam" id="PF03144">
    <property type="entry name" value="GTP_EFTU_D2"/>
    <property type="match status" value="1"/>
</dbReference>
<evidence type="ECO:0000256" key="1">
    <source>
        <dbReference type="ARBA" id="ARBA00004496"/>
    </source>
</evidence>
<feature type="compositionally biased region" description="Pro residues" evidence="12">
    <location>
        <begin position="402"/>
        <end position="411"/>
    </location>
</feature>
<dbReference type="PANTHER" id="PTHR23115">
    <property type="entry name" value="TRANSLATION FACTOR"/>
    <property type="match status" value="1"/>
</dbReference>
<dbReference type="InterPro" id="IPR004161">
    <property type="entry name" value="EFTu-like_2"/>
</dbReference>
<accession>A0AAW0ED37</accession>
<dbReference type="InterPro" id="IPR050100">
    <property type="entry name" value="TRAFAC_GTPase_members"/>
</dbReference>
<feature type="region of interest" description="Disordered" evidence="12">
    <location>
        <begin position="516"/>
        <end position="564"/>
    </location>
</feature>
<dbReference type="GO" id="GO:1990533">
    <property type="term" value="C:Dom34-Hbs1 complex"/>
    <property type="evidence" value="ECO:0007669"/>
    <property type="project" value="UniProtKB-ARBA"/>
</dbReference>
<feature type="compositionally biased region" description="Pro residues" evidence="12">
    <location>
        <begin position="263"/>
        <end position="277"/>
    </location>
</feature>
<evidence type="ECO:0000256" key="6">
    <source>
        <dbReference type="ARBA" id="ARBA00022845"/>
    </source>
</evidence>
<feature type="domain" description="Tr-type G" evidence="13">
    <location>
        <begin position="731"/>
        <end position="957"/>
    </location>
</feature>
<evidence type="ECO:0000256" key="11">
    <source>
        <dbReference type="ARBA" id="ARBA00074866"/>
    </source>
</evidence>
<feature type="compositionally biased region" description="Pro residues" evidence="12">
    <location>
        <begin position="547"/>
        <end position="557"/>
    </location>
</feature>
<keyword evidence="6" id="KW-0810">Translation regulation</keyword>
<evidence type="ECO:0000259" key="13">
    <source>
        <dbReference type="PROSITE" id="PS51722"/>
    </source>
</evidence>
<protein>
    <recommendedName>
        <fullName evidence="11">Elongation factor 1 alpha-like protein</fullName>
    </recommendedName>
</protein>
<dbReference type="SUPFAM" id="SSF50465">
    <property type="entry name" value="EF-Tu/eEF-1alpha/eIF2-gamma C-terminal domain"/>
    <property type="match status" value="1"/>
</dbReference>
<feature type="compositionally biased region" description="Low complexity" evidence="12">
    <location>
        <begin position="671"/>
        <end position="680"/>
    </location>
</feature>
<evidence type="ECO:0000256" key="10">
    <source>
        <dbReference type="ARBA" id="ARBA00063537"/>
    </source>
</evidence>
<dbReference type="AlphaFoldDB" id="A0AAW0ED37"/>
<evidence type="ECO:0000256" key="3">
    <source>
        <dbReference type="ARBA" id="ARBA00022490"/>
    </source>
</evidence>
<feature type="region of interest" description="Disordered" evidence="12">
    <location>
        <begin position="248"/>
        <end position="468"/>
    </location>
</feature>
<comment type="catalytic activity">
    <reaction evidence="9">
        <text>GTP + H2O = GDP + phosphate + H(+)</text>
        <dbReference type="Rhea" id="RHEA:19669"/>
        <dbReference type="ChEBI" id="CHEBI:15377"/>
        <dbReference type="ChEBI" id="CHEBI:15378"/>
        <dbReference type="ChEBI" id="CHEBI:37565"/>
        <dbReference type="ChEBI" id="CHEBI:43474"/>
        <dbReference type="ChEBI" id="CHEBI:58189"/>
    </reaction>
    <physiologicalReaction direction="left-to-right" evidence="9">
        <dbReference type="Rhea" id="RHEA:19670"/>
    </physiologicalReaction>
</comment>
<dbReference type="Gene3D" id="3.40.50.300">
    <property type="entry name" value="P-loop containing nucleotide triphosphate hydrolases"/>
    <property type="match status" value="1"/>
</dbReference>
<dbReference type="PROSITE" id="PS51722">
    <property type="entry name" value="G_TR_2"/>
    <property type="match status" value="1"/>
</dbReference>
<evidence type="ECO:0000313" key="14">
    <source>
        <dbReference type="EMBL" id="KAK7061453.1"/>
    </source>
</evidence>
<evidence type="ECO:0000256" key="5">
    <source>
        <dbReference type="ARBA" id="ARBA00022801"/>
    </source>
</evidence>
<dbReference type="CDD" id="cd04093">
    <property type="entry name" value="HBS1_C_III"/>
    <property type="match status" value="1"/>
</dbReference>
<reference evidence="14 15" key="1">
    <citation type="journal article" date="2024" name="J Genomics">
        <title>Draft genome sequencing and assembly of Favolaschia claudopus CIRM-BRFM 2984 isolated from oak limbs.</title>
        <authorList>
            <person name="Navarro D."/>
            <person name="Drula E."/>
            <person name="Chaduli D."/>
            <person name="Cazenave R."/>
            <person name="Ahrendt S."/>
            <person name="Wang J."/>
            <person name="Lipzen A."/>
            <person name="Daum C."/>
            <person name="Barry K."/>
            <person name="Grigoriev I.V."/>
            <person name="Favel A."/>
            <person name="Rosso M.N."/>
            <person name="Martin F."/>
        </authorList>
    </citation>
    <scope>NUCLEOTIDE SEQUENCE [LARGE SCALE GENOMIC DNA]</scope>
    <source>
        <strain evidence="14 15">CIRM-BRFM 2984</strain>
    </source>
</reference>
<keyword evidence="8" id="KW-0342">GTP-binding</keyword>
<feature type="region of interest" description="Disordered" evidence="12">
    <location>
        <begin position="88"/>
        <end position="124"/>
    </location>
</feature>
<comment type="subcellular location">
    <subcellularLocation>
        <location evidence="1">Cytoplasm</location>
    </subcellularLocation>
</comment>
<evidence type="ECO:0000256" key="8">
    <source>
        <dbReference type="ARBA" id="ARBA00023134"/>
    </source>
</evidence>
<feature type="region of interest" description="Disordered" evidence="12">
    <location>
        <begin position="636"/>
        <end position="681"/>
    </location>
</feature>
<keyword evidence="5" id="KW-0378">Hydrolase</keyword>
<dbReference type="GO" id="GO:0002184">
    <property type="term" value="P:cytoplasmic translational termination"/>
    <property type="evidence" value="ECO:0007669"/>
    <property type="project" value="UniProtKB-ARBA"/>
</dbReference>
<dbReference type="GO" id="GO:0003924">
    <property type="term" value="F:GTPase activity"/>
    <property type="evidence" value="ECO:0007669"/>
    <property type="project" value="InterPro"/>
</dbReference>
<dbReference type="Pfam" id="PF08938">
    <property type="entry name" value="HBS1_N"/>
    <property type="match status" value="1"/>
</dbReference>
<keyword evidence="15" id="KW-1185">Reference proteome</keyword>
<dbReference type="CDD" id="cd01883">
    <property type="entry name" value="EF1_alpha"/>
    <property type="match status" value="1"/>
</dbReference>
<sequence length="1165" mass="125788">MVARHRLLKNMNVKEQMDDDALSDGGDDYISDEHQALLNDGLEQVREVIGGIDQCGLSDNAIKDVLWDCEFDIEETIQWALEEQERNRLAQERRGPSHTMKDLPPIPQSQGPRELGYGEYSPPVLSPRRVIQEEEEEEPIEPEERSHVPLIVLAQQQLDAADLLSESAGAPVKRNLSTISERTERTEIWPTRPQHLSLTIPRPPSATTSYGLTVEPVPTDSIVNSMDPDLIPVSPSVSALHRLSFYEPAPSMPPSETDSYDTEPPPRAPSEPVPPLDTIPDIPDLNSKSSRQIAPQTTPSQPSKKSKLAMLASSRASTSSARTESTRSTASNALGSVKTYPDLRPTSQSIRPPSSASLVSEPAAPSSISSHVRRAIQTALEMEAGDRDPSPQPDLADSRTPTPTPNRPSAPTPSKMPQMPTPSTSTPPGARQPSKLALLAQANKAARASKPPPVAKTPAIATSAPRLPEEHTEYLTPIANGPTVTTAITTSYQSLYTLTNPARAAADKQPFVVPLSTPVSGVGSGDGKKSKLAMKVKKAQEKNQPQPVVPEPPPPSVPRIFLPKSSGTLAAPSAFASLLVHDGANERSAKQKKPESKPTEESGRRVKTKNPVHGLDLYGSGGFAFDVAREREKAQKLLAQKQLAQSKSASSSRAASPMRNADSPGQKKKAPAATKSAASANVDQRQLDLAGLNLLEKEVPKIEDAPQMTFARDKLLEEVKKSIEQEAEGKQRLSLVVIGRHVDAGKSTLMGRLLYELGRMDERTRMANERNSNKVGKSSFSWAWSLDGTTEERERGITMDVALESFSTSKRQITVLDAPGHREFIPNMISGASRADCSLLVVDASNGEFEAGFERGGQTREHLVLARSLGVAQVIVAVNKLDQVQWSKDRYEEICMMLRPFLVQSGFHPSKTSFVSIGAMQGVNLVTREGEDAKQLAQWYTGATLVELLDKLEPPQRDIASPARIPISNIYKGQGSGISVSGRLLSGVVQVGERLRICPGDETAVVKSIEVEEANVPWAAAGSNLSMALVNVDPIHLTIGSVLCPSSDPVSMASTFTARILIFETQVPIITGATVELFHHSRDVPATISKLIATLDRASSKVVKSNPRVLTKGSFAEVQVTIRPSGSSGNSIPIEPYAANKAMGRILIRREGETIAAGVIMEVLN</sequence>
<evidence type="ECO:0000256" key="7">
    <source>
        <dbReference type="ARBA" id="ARBA00022917"/>
    </source>
</evidence>
<dbReference type="Pfam" id="PF22594">
    <property type="entry name" value="GTP-eEF1A_C"/>
    <property type="match status" value="1"/>
</dbReference>
<dbReference type="InterPro" id="IPR000795">
    <property type="entry name" value="T_Tr_GTP-bd_dom"/>
</dbReference>
<comment type="similarity">
    <text evidence="2">Belongs to the TRAFAC class translation factor GTPase superfamily. Classic translation factor GTPase family. EF-Tu/EF-1A subfamily.</text>
</comment>
<feature type="compositionally biased region" description="Low complexity" evidence="12">
    <location>
        <begin position="435"/>
        <end position="449"/>
    </location>
</feature>
<dbReference type="FunFam" id="2.40.30.10:FF:000020">
    <property type="entry name" value="Translation elongation factor EF-1"/>
    <property type="match status" value="1"/>
</dbReference>
<feature type="compositionally biased region" description="Low complexity" evidence="12">
    <location>
        <begin position="308"/>
        <end position="331"/>
    </location>
</feature>
<feature type="compositionally biased region" description="Basic and acidic residues" evidence="12">
    <location>
        <begin position="88"/>
        <end position="101"/>
    </location>
</feature>
<feature type="compositionally biased region" description="Basic and acidic residues" evidence="12">
    <location>
        <begin position="583"/>
        <end position="604"/>
    </location>
</feature>
<dbReference type="GO" id="GO:0006417">
    <property type="term" value="P:regulation of translation"/>
    <property type="evidence" value="ECO:0007669"/>
    <property type="project" value="UniProtKB-KW"/>
</dbReference>
<keyword evidence="3" id="KW-0963">Cytoplasm</keyword>
<feature type="compositionally biased region" description="Polar residues" evidence="12">
    <location>
        <begin position="345"/>
        <end position="358"/>
    </location>
</feature>
<dbReference type="GO" id="GO:0005829">
    <property type="term" value="C:cytosol"/>
    <property type="evidence" value="ECO:0007669"/>
    <property type="project" value="GOC"/>
</dbReference>
<evidence type="ECO:0000256" key="12">
    <source>
        <dbReference type="SAM" id="MobiDB-lite"/>
    </source>
</evidence>
<dbReference type="InterPro" id="IPR054696">
    <property type="entry name" value="GTP-eEF1A_C"/>
</dbReference>
<comment type="caution">
    <text evidence="14">The sequence shown here is derived from an EMBL/GenBank/DDBJ whole genome shotgun (WGS) entry which is preliminary data.</text>
</comment>
<dbReference type="Gene3D" id="2.40.30.10">
    <property type="entry name" value="Translation factors"/>
    <property type="match status" value="2"/>
</dbReference>